<gene>
    <name evidence="4" type="ORF">QUC21_12720</name>
</gene>
<dbReference type="Gene3D" id="2.160.20.20">
    <property type="match status" value="1"/>
</dbReference>
<evidence type="ECO:0000256" key="1">
    <source>
        <dbReference type="SAM" id="MobiDB-lite"/>
    </source>
</evidence>
<dbReference type="Gene3D" id="2.40.128.130">
    <property type="entry name" value="Autotransporter beta-domain"/>
    <property type="match status" value="1"/>
</dbReference>
<dbReference type="Pfam" id="PF03797">
    <property type="entry name" value="Autotransporter"/>
    <property type="match status" value="1"/>
</dbReference>
<feature type="chain" id="PRO_5045172732" evidence="2">
    <location>
        <begin position="28"/>
        <end position="942"/>
    </location>
</feature>
<keyword evidence="2" id="KW-0732">Signal</keyword>
<feature type="region of interest" description="Disordered" evidence="1">
    <location>
        <begin position="665"/>
        <end position="690"/>
    </location>
</feature>
<dbReference type="PROSITE" id="PS51208">
    <property type="entry name" value="AUTOTRANSPORTER"/>
    <property type="match status" value="1"/>
</dbReference>
<dbReference type="SMART" id="SM00869">
    <property type="entry name" value="Autotransporter"/>
    <property type="match status" value="1"/>
</dbReference>
<evidence type="ECO:0000259" key="3">
    <source>
        <dbReference type="PROSITE" id="PS51208"/>
    </source>
</evidence>
<dbReference type="InterPro" id="IPR051551">
    <property type="entry name" value="Autotransporter_adhesion"/>
</dbReference>
<organism evidence="4 5">
    <name type="scientific">Bordetella petrii</name>
    <dbReference type="NCBI Taxonomy" id="94624"/>
    <lineage>
        <taxon>Bacteria</taxon>
        <taxon>Pseudomonadati</taxon>
        <taxon>Pseudomonadota</taxon>
        <taxon>Betaproteobacteria</taxon>
        <taxon>Burkholderiales</taxon>
        <taxon>Alcaligenaceae</taxon>
        <taxon>Bordetella</taxon>
    </lineage>
</organism>
<feature type="compositionally biased region" description="Polar residues" evidence="1">
    <location>
        <begin position="681"/>
        <end position="690"/>
    </location>
</feature>
<dbReference type="InterPro" id="IPR011050">
    <property type="entry name" value="Pectin_lyase_fold/virulence"/>
</dbReference>
<dbReference type="SUPFAM" id="SSF51126">
    <property type="entry name" value="Pectin lyase-like"/>
    <property type="match status" value="1"/>
</dbReference>
<name>A0ABT7W409_9BORD</name>
<dbReference type="InterPro" id="IPR043990">
    <property type="entry name" value="AC_1"/>
</dbReference>
<feature type="signal peptide" evidence="2">
    <location>
        <begin position="1"/>
        <end position="27"/>
    </location>
</feature>
<dbReference type="Pfam" id="PF18883">
    <property type="entry name" value="AC_1"/>
    <property type="match status" value="1"/>
</dbReference>
<dbReference type="EMBL" id="JAUDJE010000010">
    <property type="protein sequence ID" value="MDM9559892.1"/>
    <property type="molecule type" value="Genomic_DNA"/>
</dbReference>
<dbReference type="PANTHER" id="PTHR35037">
    <property type="entry name" value="C-TERMINAL REGION OF AIDA-LIKE PROTEIN"/>
    <property type="match status" value="1"/>
</dbReference>
<dbReference type="RefSeq" id="WP_289785782.1">
    <property type="nucleotide sequence ID" value="NZ_JAUDJE010000010.1"/>
</dbReference>
<reference evidence="4" key="1">
    <citation type="submission" date="2023-06" db="EMBL/GenBank/DDBJ databases">
        <title>full genome analysis of Phenantherene degrader P3.</title>
        <authorList>
            <person name="Akbar A."/>
            <person name="Rahmeh R."/>
            <person name="Kishk M."/>
        </authorList>
    </citation>
    <scope>NUCLEOTIDE SEQUENCE</scope>
    <source>
        <strain evidence="4">P3</strain>
    </source>
</reference>
<feature type="domain" description="Autotransporter" evidence="3">
    <location>
        <begin position="664"/>
        <end position="942"/>
    </location>
</feature>
<evidence type="ECO:0000313" key="4">
    <source>
        <dbReference type="EMBL" id="MDM9559892.1"/>
    </source>
</evidence>
<keyword evidence="5" id="KW-1185">Reference proteome</keyword>
<proteinExistence type="predicted"/>
<dbReference type="PANTHER" id="PTHR35037:SF3">
    <property type="entry name" value="C-TERMINAL REGION OF AIDA-LIKE PROTEIN"/>
    <property type="match status" value="1"/>
</dbReference>
<accession>A0ABT7W409</accession>
<dbReference type="InterPro" id="IPR012332">
    <property type="entry name" value="Autotransporter_pectin_lyase_C"/>
</dbReference>
<dbReference type="SUPFAM" id="SSF103515">
    <property type="entry name" value="Autotransporter"/>
    <property type="match status" value="1"/>
</dbReference>
<evidence type="ECO:0000256" key="2">
    <source>
        <dbReference type="SAM" id="SignalP"/>
    </source>
</evidence>
<evidence type="ECO:0000313" key="5">
    <source>
        <dbReference type="Proteomes" id="UP001175604"/>
    </source>
</evidence>
<dbReference type="InterPro" id="IPR005546">
    <property type="entry name" value="Autotransporte_beta"/>
</dbReference>
<dbReference type="NCBIfam" id="TIGR01414">
    <property type="entry name" value="autotrans_barl"/>
    <property type="match status" value="1"/>
</dbReference>
<sequence>MTIPFFKQSARHALAAIAMANACASQALTIVQDGQPGHRLEGAHINRLDVSRDGTVVDVDDVTVAGQVSLASGARLNIAGGGLDIACPSAASCQGVTGLSVQGMGTSSGVPGISTDVAGAGVSIRGFGTGITQFGSSLIDLRDVRIDVEHIGLDLNGSVRKDGVPTITRIGDFDITTRSGPGVYATHGAELHLSNGTIRTTGDGAAGVYLGGGTGGPAPEQTTAHMDDVIVHTRGDGAYGLLSQQLGGGSHLPRGAVSYWTASHFMTEGNQSHGVVADFSWNTVALDASSISTAGDQAAGIWSRGRAAVSLLDSSVTTMGAGAHGAVVEYGGKVALDESSVHARGAGAHGIFMQAGVAESSDGQRHGSQVVLQGSHVRSEQGYGIAAAGGHLAIDVLGGSMVQGAAGLLDVQDYTGGAPRWDQGITTVDLLADGGSVIAGRVQTAATAVSNITLQGGSIWQVNGDSNVTTLVNRHSTVQFVPAATAPGGFSTLRVAGNYVGDGGTIIFNAALAGDGSPSDRLVIDGDVSGQTFVKVLNRGGLGADTQDGIRIIEVAGQSPADAFALQHDYVAALGRPAIVVGAYGYSLYQGGVADPDDGNWYLRSEYINAGKGPGGNPTPLYQPGAPLYESYANVLHELNALPTLRERVGQRRFAAASMADGASAEPRSGSWGRVQGAHSRFQSGRSTTGARQDLDISRMQLGADWQAYASPRGYLILGINAHYDHASSDIRSVFGRGKVHARGHGVGGTLTWYGRNGLYVDAQARVSWFDGDLSSRTLGVRETSGNDGRGYALGLEAGRSLVLNDRWALTPQAQLLYSHVDYDDFRDAYRVRVSLLSKHRVAGRLGVSADYRLRLANGNALDAYGIVNLHQIFSGAARTRIADVALAQASEHTWAGVGFGASYSWGRGAYMVHGSADIRTSLQGLGDSYGAMGTLGARIRF</sequence>
<comment type="caution">
    <text evidence="4">The sequence shown here is derived from an EMBL/GenBank/DDBJ whole genome shotgun (WGS) entry which is preliminary data.</text>
</comment>
<dbReference type="CDD" id="cd01344">
    <property type="entry name" value="PL2_Passenger_AT"/>
    <property type="match status" value="1"/>
</dbReference>
<dbReference type="InterPro" id="IPR036709">
    <property type="entry name" value="Autotransporte_beta_dom_sf"/>
</dbReference>
<dbReference type="InterPro" id="IPR006315">
    <property type="entry name" value="OM_autotransptr_brl_dom"/>
</dbReference>
<protein>
    <submittedName>
        <fullName evidence="4">Autotransporter outer membrane beta-barrel domain-containing protein</fullName>
    </submittedName>
</protein>
<dbReference type="Proteomes" id="UP001175604">
    <property type="component" value="Unassembled WGS sequence"/>
</dbReference>